<dbReference type="PANTHER" id="PTHR43415:SF3">
    <property type="entry name" value="GNAT-FAMILY ACETYLTRANSFERASE"/>
    <property type="match status" value="1"/>
</dbReference>
<dbReference type="PROSITE" id="PS51186">
    <property type="entry name" value="GNAT"/>
    <property type="match status" value="1"/>
</dbReference>
<dbReference type="GO" id="GO:0016747">
    <property type="term" value="F:acyltransferase activity, transferring groups other than amino-acyl groups"/>
    <property type="evidence" value="ECO:0007669"/>
    <property type="project" value="InterPro"/>
</dbReference>
<comment type="caution">
    <text evidence="2">The sequence shown here is derived from an EMBL/GenBank/DDBJ whole genome shotgun (WGS) entry which is preliminary data.</text>
</comment>
<dbReference type="InterPro" id="IPR056079">
    <property type="entry name" value="DUF7662"/>
</dbReference>
<dbReference type="SUPFAM" id="SSF55729">
    <property type="entry name" value="Acyl-CoA N-acyltransferases (Nat)"/>
    <property type="match status" value="1"/>
</dbReference>
<dbReference type="InterPro" id="IPR000182">
    <property type="entry name" value="GNAT_dom"/>
</dbReference>
<dbReference type="PANTHER" id="PTHR43415">
    <property type="entry name" value="SPERMIDINE N(1)-ACETYLTRANSFERASE"/>
    <property type="match status" value="1"/>
</dbReference>
<reference evidence="3" key="1">
    <citation type="submission" date="2015-08" db="EMBL/GenBank/DDBJ databases">
        <title>Fjat-10028 dsm 16317.</title>
        <authorList>
            <person name="Liu B."/>
            <person name="Wang J."/>
            <person name="Zhu Y."/>
            <person name="Liu G."/>
            <person name="Chen Q."/>
            <person name="Chen Z."/>
            <person name="Lan J."/>
            <person name="Che J."/>
            <person name="Ge C."/>
            <person name="Shi H."/>
            <person name="Pan Z."/>
            <person name="Liu X."/>
        </authorList>
    </citation>
    <scope>NUCLEOTIDE SEQUENCE [LARGE SCALE GENOMIC DNA]</scope>
    <source>
        <strain evidence="3">DSM 16317</strain>
    </source>
</reference>
<evidence type="ECO:0000259" key="1">
    <source>
        <dbReference type="PROSITE" id="PS51186"/>
    </source>
</evidence>
<accession>A0A0M0L8E4</accession>
<proteinExistence type="predicted"/>
<dbReference type="STRING" id="263475.AMD00_22145"/>
<dbReference type="Pfam" id="PF24698">
    <property type="entry name" value="DUF7662"/>
    <property type="match status" value="1"/>
</dbReference>
<dbReference type="CDD" id="cd04301">
    <property type="entry name" value="NAT_SF"/>
    <property type="match status" value="1"/>
</dbReference>
<dbReference type="AlphaFoldDB" id="A0A0M0L8E4"/>
<dbReference type="RefSeq" id="WP_053419168.1">
    <property type="nucleotide sequence ID" value="NZ_LILB01000009.1"/>
</dbReference>
<evidence type="ECO:0000313" key="2">
    <source>
        <dbReference type="EMBL" id="KOO47366.1"/>
    </source>
</evidence>
<name>A0A0M0L8E4_9BACL</name>
<gene>
    <name evidence="2" type="ORF">AMD00_22145</name>
</gene>
<dbReference type="InterPro" id="IPR016181">
    <property type="entry name" value="Acyl_CoA_acyltransferase"/>
</dbReference>
<feature type="domain" description="N-acetyltransferase" evidence="1">
    <location>
        <begin position="117"/>
        <end position="267"/>
    </location>
</feature>
<sequence length="268" mass="30398">MENKIEKKYIPLAEYFSSATDDKIQLSFTEIETIMGHSLPNSSYLNKSWWKKTKPPLKHYLAWIEQGYYVTTIQPGYHVTFEKPSSNSNAELDSLENAKNTFITRSIETDDARDLAKLLSKLDAETDFMLYGKNERDPSVQSVRKKITNLRKNNSSSIIVAVVEGQIGGLISISGNKAPRAKHRASIYIGIIQKFTNQGIGTLLLKDAEKWAISNSIQRLELSVCKSNAIAINMFNKFGFTIDGERKQSLKINDEFENEIYMSKLLNI</sequence>
<dbReference type="Proteomes" id="UP000036867">
    <property type="component" value="Unassembled WGS sequence"/>
</dbReference>
<organism evidence="2 3">
    <name type="scientific">Viridibacillus arvi</name>
    <dbReference type="NCBI Taxonomy" id="263475"/>
    <lineage>
        <taxon>Bacteria</taxon>
        <taxon>Bacillati</taxon>
        <taxon>Bacillota</taxon>
        <taxon>Bacilli</taxon>
        <taxon>Bacillales</taxon>
        <taxon>Caryophanaceae</taxon>
        <taxon>Viridibacillus</taxon>
    </lineage>
</organism>
<evidence type="ECO:0000313" key="3">
    <source>
        <dbReference type="Proteomes" id="UP000036867"/>
    </source>
</evidence>
<dbReference type="EMBL" id="LILB01000009">
    <property type="protein sequence ID" value="KOO47366.1"/>
    <property type="molecule type" value="Genomic_DNA"/>
</dbReference>
<dbReference type="Gene3D" id="3.40.630.30">
    <property type="match status" value="1"/>
</dbReference>
<keyword evidence="3" id="KW-1185">Reference proteome</keyword>
<protein>
    <recommendedName>
        <fullName evidence="1">N-acetyltransferase domain-containing protein</fullName>
    </recommendedName>
</protein>
<dbReference type="GeneID" id="301138806"/>
<dbReference type="OrthoDB" id="9773249at2"/>
<dbReference type="PATRIC" id="fig|263475.3.peg.228"/>
<dbReference type="Pfam" id="PF00583">
    <property type="entry name" value="Acetyltransf_1"/>
    <property type="match status" value="1"/>
</dbReference>